<evidence type="ECO:0000256" key="3">
    <source>
        <dbReference type="ARBA" id="ARBA00022723"/>
    </source>
</evidence>
<evidence type="ECO:0000256" key="5">
    <source>
        <dbReference type="ARBA" id="ARBA00062515"/>
    </source>
</evidence>
<evidence type="ECO:0000313" key="8">
    <source>
        <dbReference type="EMBL" id="MBB3997976.1"/>
    </source>
</evidence>
<feature type="binding site" evidence="6">
    <location>
        <position position="199"/>
    </location>
    <ligand>
        <name>molybdate</name>
        <dbReference type="ChEBI" id="CHEBI:36264"/>
    </ligand>
</feature>
<accession>A0A7W6EDD0</accession>
<feature type="binding site" evidence="6">
    <location>
        <position position="69"/>
    </location>
    <ligand>
        <name>molybdate</name>
        <dbReference type="ChEBI" id="CHEBI:36264"/>
    </ligand>
</feature>
<dbReference type="PIRSF" id="PIRSF004846">
    <property type="entry name" value="ModA"/>
    <property type="match status" value="1"/>
</dbReference>
<dbReference type="GO" id="GO:0030973">
    <property type="term" value="F:molybdate ion binding"/>
    <property type="evidence" value="ECO:0007669"/>
    <property type="project" value="TreeGrafter"/>
</dbReference>
<evidence type="ECO:0000313" key="9">
    <source>
        <dbReference type="Proteomes" id="UP000542776"/>
    </source>
</evidence>
<dbReference type="FunFam" id="3.40.190.10:FF:000035">
    <property type="entry name" value="Molybdate ABC transporter substrate-binding protein"/>
    <property type="match status" value="1"/>
</dbReference>
<comment type="subunit">
    <text evidence="5">The complex is composed of two ATP-binding proteins (ModC), two transmembrane proteins (ModB) and a solute-binding protein (ModA).</text>
</comment>
<dbReference type="PANTHER" id="PTHR30632">
    <property type="entry name" value="MOLYBDATE-BINDING PERIPLASMIC PROTEIN"/>
    <property type="match status" value="1"/>
</dbReference>
<dbReference type="Pfam" id="PF13531">
    <property type="entry name" value="SBP_bac_11"/>
    <property type="match status" value="1"/>
</dbReference>
<comment type="similarity">
    <text evidence="1">Belongs to the bacterial solute-binding protein ModA family.</text>
</comment>
<feature type="chain" id="PRO_5030864815" evidence="7">
    <location>
        <begin position="31"/>
        <end position="265"/>
    </location>
</feature>
<dbReference type="PANTHER" id="PTHR30632:SF17">
    <property type="entry name" value="MOLYBDATE-BINDING PROTEIN MODA"/>
    <property type="match status" value="1"/>
</dbReference>
<evidence type="ECO:0000256" key="6">
    <source>
        <dbReference type="PIRSR" id="PIRSR004846-1"/>
    </source>
</evidence>
<dbReference type="InterPro" id="IPR005950">
    <property type="entry name" value="ModA"/>
</dbReference>
<dbReference type="Proteomes" id="UP000542776">
    <property type="component" value="Unassembled WGS sequence"/>
</dbReference>
<dbReference type="InterPro" id="IPR006311">
    <property type="entry name" value="TAT_signal"/>
</dbReference>
<dbReference type="NCBIfam" id="TIGR01256">
    <property type="entry name" value="modA"/>
    <property type="match status" value="1"/>
</dbReference>
<comment type="caution">
    <text evidence="8">The sequence shown here is derived from an EMBL/GenBank/DDBJ whole genome shotgun (WGS) entry which is preliminary data.</text>
</comment>
<dbReference type="InterPro" id="IPR050682">
    <property type="entry name" value="ModA/WtpA"/>
</dbReference>
<sequence length="265" mass="27439">MTNRRTLLARFAATALVALVAGLPLRPASAQDGGPVVFAAASLKNAFDEINAAWTSETGKSATISYAASSALAKQIESGAPADLFASADLAWMDELAKKDLIQPATRTELLGNEIVLVAPAASAKPTTIEPGFALKTMLGDGKLAMANVDSVPAGKYGKAALEKLGVWASVAGDVAQAENVRAALLLVSRAEAPLGIVYKTDAAADPQVAIVGTFPADSHEPIVYPVALTKDAKSQDAAAFLDYLKTDKAKALFEKQGFTVLGNR</sequence>
<feature type="binding site" evidence="6">
    <location>
        <position position="181"/>
    </location>
    <ligand>
        <name>molybdate</name>
        <dbReference type="ChEBI" id="CHEBI:36264"/>
    </ligand>
</feature>
<dbReference type="PROSITE" id="PS51318">
    <property type="entry name" value="TAT"/>
    <property type="match status" value="1"/>
</dbReference>
<feature type="binding site" evidence="6">
    <location>
        <position position="154"/>
    </location>
    <ligand>
        <name>molybdate</name>
        <dbReference type="ChEBI" id="CHEBI:36264"/>
    </ligand>
</feature>
<evidence type="ECO:0000256" key="2">
    <source>
        <dbReference type="ARBA" id="ARBA00022505"/>
    </source>
</evidence>
<organism evidence="8 9">
    <name type="scientific">Aureimonas pseudogalii</name>
    <dbReference type="NCBI Taxonomy" id="1744844"/>
    <lineage>
        <taxon>Bacteria</taxon>
        <taxon>Pseudomonadati</taxon>
        <taxon>Pseudomonadota</taxon>
        <taxon>Alphaproteobacteria</taxon>
        <taxon>Hyphomicrobiales</taxon>
        <taxon>Aurantimonadaceae</taxon>
        <taxon>Aureimonas</taxon>
    </lineage>
</organism>
<evidence type="ECO:0000256" key="1">
    <source>
        <dbReference type="ARBA" id="ARBA00009175"/>
    </source>
</evidence>
<feature type="signal peptide" evidence="7">
    <location>
        <begin position="1"/>
        <end position="30"/>
    </location>
</feature>
<dbReference type="GO" id="GO:0030288">
    <property type="term" value="C:outer membrane-bounded periplasmic space"/>
    <property type="evidence" value="ECO:0007669"/>
    <property type="project" value="TreeGrafter"/>
</dbReference>
<evidence type="ECO:0000256" key="4">
    <source>
        <dbReference type="ARBA" id="ARBA00022729"/>
    </source>
</evidence>
<proteinExistence type="inferred from homology"/>
<keyword evidence="3 6" id="KW-0479">Metal-binding</keyword>
<keyword evidence="2 6" id="KW-0500">Molybdenum</keyword>
<protein>
    <submittedName>
        <fullName evidence="8">Molybdate transport system substrate-binding protein</fullName>
    </submittedName>
</protein>
<dbReference type="NCBIfam" id="NF007958">
    <property type="entry name" value="PRK10677.1"/>
    <property type="match status" value="1"/>
</dbReference>
<dbReference type="RefSeq" id="WP_183199511.1">
    <property type="nucleotide sequence ID" value="NZ_JACIEK010000003.1"/>
</dbReference>
<dbReference type="GO" id="GO:0015689">
    <property type="term" value="P:molybdate ion transport"/>
    <property type="evidence" value="ECO:0007669"/>
    <property type="project" value="InterPro"/>
</dbReference>
<dbReference type="AlphaFoldDB" id="A0A7W6EDD0"/>
<evidence type="ECO:0000256" key="7">
    <source>
        <dbReference type="SAM" id="SignalP"/>
    </source>
</evidence>
<dbReference type="GO" id="GO:0046872">
    <property type="term" value="F:metal ion binding"/>
    <property type="evidence" value="ECO:0007669"/>
    <property type="project" value="UniProtKB-KW"/>
</dbReference>
<gene>
    <name evidence="8" type="ORF">GGR04_001814</name>
</gene>
<keyword evidence="4 7" id="KW-0732">Signal</keyword>
<name>A0A7W6EDD0_9HYPH</name>
<feature type="binding site" evidence="6">
    <location>
        <position position="42"/>
    </location>
    <ligand>
        <name>molybdate</name>
        <dbReference type="ChEBI" id="CHEBI:36264"/>
    </ligand>
</feature>
<dbReference type="CDD" id="cd13536">
    <property type="entry name" value="PBP2_EcModA"/>
    <property type="match status" value="1"/>
</dbReference>
<dbReference type="GO" id="GO:1901359">
    <property type="term" value="F:tungstate binding"/>
    <property type="evidence" value="ECO:0007669"/>
    <property type="project" value="UniProtKB-ARBA"/>
</dbReference>
<keyword evidence="9" id="KW-1185">Reference proteome</keyword>
<dbReference type="SUPFAM" id="SSF53850">
    <property type="entry name" value="Periplasmic binding protein-like II"/>
    <property type="match status" value="1"/>
</dbReference>
<reference evidence="8 9" key="1">
    <citation type="submission" date="2020-08" db="EMBL/GenBank/DDBJ databases">
        <title>Genomic Encyclopedia of Type Strains, Phase IV (KMG-IV): sequencing the most valuable type-strain genomes for metagenomic binning, comparative biology and taxonomic classification.</title>
        <authorList>
            <person name="Goeker M."/>
        </authorList>
    </citation>
    <scope>NUCLEOTIDE SEQUENCE [LARGE SCALE GENOMIC DNA]</scope>
    <source>
        <strain evidence="8 9">DSM 102238</strain>
    </source>
</reference>
<dbReference type="EMBL" id="JACIEK010000003">
    <property type="protein sequence ID" value="MBB3997976.1"/>
    <property type="molecule type" value="Genomic_DNA"/>
</dbReference>
<dbReference type="Gene3D" id="3.40.190.10">
    <property type="entry name" value="Periplasmic binding protein-like II"/>
    <property type="match status" value="2"/>
</dbReference>